<dbReference type="InterPro" id="IPR033904">
    <property type="entry name" value="Trans_IPPS_HH"/>
</dbReference>
<dbReference type="InterPro" id="IPR044843">
    <property type="entry name" value="Trans_IPPS_bact-type"/>
</dbReference>
<organism evidence="1 2">
    <name type="scientific">Blastopirellula marina</name>
    <dbReference type="NCBI Taxonomy" id="124"/>
    <lineage>
        <taxon>Bacteria</taxon>
        <taxon>Pseudomonadati</taxon>
        <taxon>Planctomycetota</taxon>
        <taxon>Planctomycetia</taxon>
        <taxon>Pirellulales</taxon>
        <taxon>Pirellulaceae</taxon>
        <taxon>Blastopirellula</taxon>
    </lineage>
</organism>
<dbReference type="GO" id="GO:0004311">
    <property type="term" value="F:geranylgeranyl diphosphate synthase activity"/>
    <property type="evidence" value="ECO:0007669"/>
    <property type="project" value="InterPro"/>
</dbReference>
<gene>
    <name evidence="1" type="primary">hpnC</name>
    <name evidence="1" type="ORF">C5Y96_04210</name>
</gene>
<evidence type="ECO:0000313" key="2">
    <source>
        <dbReference type="Proteomes" id="UP000240009"/>
    </source>
</evidence>
<dbReference type="SFLD" id="SFLDS00005">
    <property type="entry name" value="Isoprenoid_Synthase_Type_I"/>
    <property type="match status" value="1"/>
</dbReference>
<dbReference type="InterPro" id="IPR017827">
    <property type="entry name" value="HSQ_synthase_HpnC"/>
</dbReference>
<sequence length="344" mass="40257">MPQNLQFAISFANRRYYFCRNTTSFPGYLVTPFQYQLANYGPTASWQTPSTSDAYSYCQDLTAQSYENFSVISWFLPTELHPHFAAIYAYCRWADDLADETTTDAQGLKLLAWWEEQLESCYQEDAHHPVFVALKRTIREFKIPITPLRNLLIAFRQDQTKKRYNTYRELLAYCRNSADPVGRLVMYLGHCYSPEAVVYSDRVCTGLQLANFWQDVRRDFDKGRIYIPAEDFQRFGLSIDDMPACAEQDAFRELIEFEVRRAEQLLASGEPIVDFFPSKLKVDIALFIRGGQTILRQIRQQRFDTWSHRPKVGKGTKVKLLAQAWWEIRVRNKQFRADSYEVPA</sequence>
<dbReference type="InterPro" id="IPR002060">
    <property type="entry name" value="Squ/phyt_synthse"/>
</dbReference>
<dbReference type="Gene3D" id="1.10.600.10">
    <property type="entry name" value="Farnesyl Diphosphate Synthase"/>
    <property type="match status" value="1"/>
</dbReference>
<dbReference type="CDD" id="cd00683">
    <property type="entry name" value="Trans_IPPS_HH"/>
    <property type="match status" value="1"/>
</dbReference>
<dbReference type="AlphaFoldDB" id="A0A2S8G4K0"/>
<dbReference type="PANTHER" id="PTHR31480">
    <property type="entry name" value="BIFUNCTIONAL LYCOPENE CYCLASE/PHYTOENE SYNTHASE"/>
    <property type="match status" value="1"/>
</dbReference>
<comment type="caution">
    <text evidence="1">The sequence shown here is derived from an EMBL/GenBank/DDBJ whole genome shotgun (WGS) entry which is preliminary data.</text>
</comment>
<protein>
    <submittedName>
        <fullName evidence="1">Squalene synthase HpnC</fullName>
    </submittedName>
</protein>
<proteinExistence type="predicted"/>
<dbReference type="EMBL" id="PUIA01000016">
    <property type="protein sequence ID" value="PQO39074.1"/>
    <property type="molecule type" value="Genomic_DNA"/>
</dbReference>
<dbReference type="NCBIfam" id="TIGR03464">
    <property type="entry name" value="HpnC"/>
    <property type="match status" value="1"/>
</dbReference>
<dbReference type="Pfam" id="PF00494">
    <property type="entry name" value="SQS_PSY"/>
    <property type="match status" value="1"/>
</dbReference>
<evidence type="ECO:0000313" key="1">
    <source>
        <dbReference type="EMBL" id="PQO39074.1"/>
    </source>
</evidence>
<name>A0A2S8G4K0_9BACT</name>
<dbReference type="InterPro" id="IPR008949">
    <property type="entry name" value="Isoprenoid_synthase_dom_sf"/>
</dbReference>
<accession>A0A2S8G4K0</accession>
<dbReference type="SFLD" id="SFLDG01018">
    <property type="entry name" value="Squalene/Phytoene_Synthase_Lik"/>
    <property type="match status" value="1"/>
</dbReference>
<dbReference type="SFLD" id="SFLDG01212">
    <property type="entry name" value="Phytoene_synthase_like"/>
    <property type="match status" value="1"/>
</dbReference>
<dbReference type="Proteomes" id="UP000240009">
    <property type="component" value="Unassembled WGS sequence"/>
</dbReference>
<dbReference type="GO" id="GO:0016114">
    <property type="term" value="P:terpenoid biosynthetic process"/>
    <property type="evidence" value="ECO:0007669"/>
    <property type="project" value="UniProtKB-ARBA"/>
</dbReference>
<reference evidence="1 2" key="1">
    <citation type="submission" date="2018-02" db="EMBL/GenBank/DDBJ databases">
        <title>Comparative genomes isolates from brazilian mangrove.</title>
        <authorList>
            <person name="Araujo J.E."/>
            <person name="Taketani R.G."/>
            <person name="Silva M.C.P."/>
            <person name="Loureco M.V."/>
            <person name="Andreote F.D."/>
        </authorList>
    </citation>
    <scope>NUCLEOTIDE SEQUENCE [LARGE SCALE GENOMIC DNA]</scope>
    <source>
        <strain evidence="1 2">HEX-2 MGV</strain>
    </source>
</reference>
<dbReference type="SUPFAM" id="SSF48576">
    <property type="entry name" value="Terpenoid synthases"/>
    <property type="match status" value="1"/>
</dbReference>
<dbReference type="GO" id="GO:0051996">
    <property type="term" value="F:squalene synthase [NAD(P)H] activity"/>
    <property type="evidence" value="ECO:0007669"/>
    <property type="project" value="InterPro"/>
</dbReference>